<dbReference type="InterPro" id="IPR015421">
    <property type="entry name" value="PyrdxlP-dep_Trfase_major"/>
</dbReference>
<dbReference type="EMBL" id="BARU01009881">
    <property type="protein sequence ID" value="GAH42755.1"/>
    <property type="molecule type" value="Genomic_DNA"/>
</dbReference>
<feature type="domain" description="Aminotransferase class V" evidence="3">
    <location>
        <begin position="25"/>
        <end position="264"/>
    </location>
</feature>
<dbReference type="AlphaFoldDB" id="X1GD53"/>
<dbReference type="SUPFAM" id="SSF53383">
    <property type="entry name" value="PLP-dependent transferases"/>
    <property type="match status" value="1"/>
</dbReference>
<name>X1GD53_9ZZZZ</name>
<evidence type="ECO:0000313" key="4">
    <source>
        <dbReference type="EMBL" id="GAH42755.1"/>
    </source>
</evidence>
<dbReference type="PANTHER" id="PTHR43586:SF24">
    <property type="entry name" value="BLR4730 PROTEIN"/>
    <property type="match status" value="1"/>
</dbReference>
<dbReference type="InterPro" id="IPR020578">
    <property type="entry name" value="Aminotrans_V_PyrdxlP_BS"/>
</dbReference>
<dbReference type="InterPro" id="IPR015424">
    <property type="entry name" value="PyrdxlP-dep_Trfase"/>
</dbReference>
<organism evidence="4">
    <name type="scientific">marine sediment metagenome</name>
    <dbReference type="NCBI Taxonomy" id="412755"/>
    <lineage>
        <taxon>unclassified sequences</taxon>
        <taxon>metagenomes</taxon>
        <taxon>ecological metagenomes</taxon>
    </lineage>
</organism>
<dbReference type="Gene3D" id="3.40.640.10">
    <property type="entry name" value="Type I PLP-dependent aspartate aminotransferase-like (Major domain)"/>
    <property type="match status" value="1"/>
</dbReference>
<comment type="caution">
    <text evidence="4">The sequence shown here is derived from an EMBL/GenBank/DDBJ whole genome shotgun (WGS) entry which is preliminary data.</text>
</comment>
<sequence>MFTEKEILKIRADTTGCQNQIHFNNAGAALPPDIVHNAILGHLELERKIGGYSAQLLVQDKIDGFYSAFAKLLNCNPQEIAYVENATRAWDMAFYSIPFNADDRILTAQSEYASNYLAYLQIAKRLGVSIVVIPNDKKGQLSIESLEEMLDERVKLISITHVPTQGGLVNPAIEVGRLAKRHNILYLLDACQSVGQMPIDVKEIGCDILTGTGRKFLRGPRGTGFLYVKQNIIKALEPPFVDLHAAKWVSKNEYELREDAKRFENWESYIAG</sequence>
<evidence type="ECO:0000256" key="2">
    <source>
        <dbReference type="ARBA" id="ARBA00022898"/>
    </source>
</evidence>
<evidence type="ECO:0000259" key="3">
    <source>
        <dbReference type="Pfam" id="PF00266"/>
    </source>
</evidence>
<dbReference type="PROSITE" id="PS00595">
    <property type="entry name" value="AA_TRANSFER_CLASS_5"/>
    <property type="match status" value="1"/>
</dbReference>
<proteinExistence type="predicted"/>
<reference evidence="4" key="1">
    <citation type="journal article" date="2014" name="Front. Microbiol.">
        <title>High frequency of phylogenetically diverse reductive dehalogenase-homologous genes in deep subseafloor sedimentary metagenomes.</title>
        <authorList>
            <person name="Kawai M."/>
            <person name="Futagami T."/>
            <person name="Toyoda A."/>
            <person name="Takaki Y."/>
            <person name="Nishi S."/>
            <person name="Hori S."/>
            <person name="Arai W."/>
            <person name="Tsubouchi T."/>
            <person name="Morono Y."/>
            <person name="Uchiyama I."/>
            <person name="Ito T."/>
            <person name="Fujiyama A."/>
            <person name="Inagaki F."/>
            <person name="Takami H."/>
        </authorList>
    </citation>
    <scope>NUCLEOTIDE SEQUENCE</scope>
    <source>
        <strain evidence="4">Expedition CK06-06</strain>
    </source>
</reference>
<gene>
    <name evidence="4" type="ORF">S03H2_18986</name>
</gene>
<accession>X1GD53</accession>
<evidence type="ECO:0000256" key="1">
    <source>
        <dbReference type="ARBA" id="ARBA00001933"/>
    </source>
</evidence>
<dbReference type="InterPro" id="IPR000192">
    <property type="entry name" value="Aminotrans_V_dom"/>
</dbReference>
<feature type="non-terminal residue" evidence="4">
    <location>
        <position position="272"/>
    </location>
</feature>
<protein>
    <recommendedName>
        <fullName evidence="3">Aminotransferase class V domain-containing protein</fullName>
    </recommendedName>
</protein>
<dbReference type="PANTHER" id="PTHR43586">
    <property type="entry name" value="CYSTEINE DESULFURASE"/>
    <property type="match status" value="1"/>
</dbReference>
<dbReference type="Pfam" id="PF00266">
    <property type="entry name" value="Aminotran_5"/>
    <property type="match status" value="1"/>
</dbReference>
<keyword evidence="2" id="KW-0663">Pyridoxal phosphate</keyword>
<comment type="cofactor">
    <cofactor evidence="1">
        <name>pyridoxal 5'-phosphate</name>
        <dbReference type="ChEBI" id="CHEBI:597326"/>
    </cofactor>
</comment>